<keyword evidence="3 5" id="KW-0067">ATP-binding</keyword>
<sequence>MEYREILLQGINKTYMTNKGEFHALDNIDLKIRSGESISILGESGSGKSTLAKIISKIENPTSGKMFFDKENITNLKGKKLLNFRKDIQIVFQDTSGTLNPKLSVLRNMEEGLVNLTNYNKNERKEIILELMKKLNMKEEILNTPVRKLSGGEARRVSLIRALGTNPSFLVLDEITSGLDLISEDMVLDMISDSIRAFNMTVIFVTHDEESAKRISNRLLYMDKGKIMYEKAIKAERMII</sequence>
<keyword evidence="2" id="KW-0547">Nucleotide-binding</keyword>
<dbReference type="InterPro" id="IPR003593">
    <property type="entry name" value="AAA+_ATPase"/>
</dbReference>
<dbReference type="Proteomes" id="UP000469523">
    <property type="component" value="Unassembled WGS sequence"/>
</dbReference>
<organism evidence="5 6">
    <name type="scientific">Tissierella pigra</name>
    <dbReference type="NCBI Taxonomy" id="2607614"/>
    <lineage>
        <taxon>Bacteria</taxon>
        <taxon>Bacillati</taxon>
        <taxon>Bacillota</taxon>
        <taxon>Tissierellia</taxon>
        <taxon>Tissierellales</taxon>
        <taxon>Tissierellaceae</taxon>
        <taxon>Tissierella</taxon>
    </lineage>
</organism>
<dbReference type="CDD" id="cd03257">
    <property type="entry name" value="ABC_NikE_OppD_transporters"/>
    <property type="match status" value="1"/>
</dbReference>
<evidence type="ECO:0000313" key="5">
    <source>
        <dbReference type="EMBL" id="MSU03251.1"/>
    </source>
</evidence>
<dbReference type="AlphaFoldDB" id="A0A6N7XMC7"/>
<dbReference type="PANTHER" id="PTHR43776">
    <property type="entry name" value="TRANSPORT ATP-BINDING PROTEIN"/>
    <property type="match status" value="1"/>
</dbReference>
<dbReference type="GO" id="GO:0055085">
    <property type="term" value="P:transmembrane transport"/>
    <property type="evidence" value="ECO:0007669"/>
    <property type="project" value="UniProtKB-ARBA"/>
</dbReference>
<dbReference type="Pfam" id="PF00005">
    <property type="entry name" value="ABC_tran"/>
    <property type="match status" value="1"/>
</dbReference>
<keyword evidence="6" id="KW-1185">Reference proteome</keyword>
<name>A0A6N7XMC7_9FIRM</name>
<dbReference type="InterPro" id="IPR050319">
    <property type="entry name" value="ABC_transp_ATP-bind"/>
</dbReference>
<dbReference type="RefSeq" id="WP_154442815.1">
    <property type="nucleotide sequence ID" value="NZ_JAHLPJ010000001.1"/>
</dbReference>
<reference evidence="5 6" key="1">
    <citation type="submission" date="2019-09" db="EMBL/GenBank/DDBJ databases">
        <title>In-depth cultivation of the pig gut microbiome towards novel bacterial diversity and tailored functional studies.</title>
        <authorList>
            <person name="Wylensek D."/>
            <person name="Hitch T.C.A."/>
            <person name="Clavel T."/>
        </authorList>
    </citation>
    <scope>NUCLEOTIDE SEQUENCE [LARGE SCALE GENOMIC DNA]</scope>
    <source>
        <strain evidence="5 6">WCA3-693-APC-4?</strain>
    </source>
</reference>
<dbReference type="InterPro" id="IPR027417">
    <property type="entry name" value="P-loop_NTPase"/>
</dbReference>
<feature type="domain" description="ABC transporter" evidence="4">
    <location>
        <begin position="6"/>
        <end position="240"/>
    </location>
</feature>
<dbReference type="EMBL" id="VUNQ01000061">
    <property type="protein sequence ID" value="MSU03251.1"/>
    <property type="molecule type" value="Genomic_DNA"/>
</dbReference>
<dbReference type="InterPro" id="IPR003439">
    <property type="entry name" value="ABC_transporter-like_ATP-bd"/>
</dbReference>
<dbReference type="GO" id="GO:0005524">
    <property type="term" value="F:ATP binding"/>
    <property type="evidence" value="ECO:0007669"/>
    <property type="project" value="UniProtKB-KW"/>
</dbReference>
<protein>
    <submittedName>
        <fullName evidence="5">ABC transporter ATP-binding protein</fullName>
    </submittedName>
</protein>
<dbReference type="GO" id="GO:0016887">
    <property type="term" value="F:ATP hydrolysis activity"/>
    <property type="evidence" value="ECO:0007669"/>
    <property type="project" value="InterPro"/>
</dbReference>
<dbReference type="PROSITE" id="PS00211">
    <property type="entry name" value="ABC_TRANSPORTER_1"/>
    <property type="match status" value="1"/>
</dbReference>
<dbReference type="InterPro" id="IPR017871">
    <property type="entry name" value="ABC_transporter-like_CS"/>
</dbReference>
<evidence type="ECO:0000256" key="3">
    <source>
        <dbReference type="ARBA" id="ARBA00022840"/>
    </source>
</evidence>
<comment type="caution">
    <text evidence="5">The sequence shown here is derived from an EMBL/GenBank/DDBJ whole genome shotgun (WGS) entry which is preliminary data.</text>
</comment>
<gene>
    <name evidence="5" type="ORF">FYJ83_17455</name>
</gene>
<evidence type="ECO:0000256" key="2">
    <source>
        <dbReference type="ARBA" id="ARBA00022741"/>
    </source>
</evidence>
<dbReference type="SUPFAM" id="SSF52540">
    <property type="entry name" value="P-loop containing nucleoside triphosphate hydrolases"/>
    <property type="match status" value="1"/>
</dbReference>
<dbReference type="PROSITE" id="PS50893">
    <property type="entry name" value="ABC_TRANSPORTER_2"/>
    <property type="match status" value="1"/>
</dbReference>
<evidence type="ECO:0000259" key="4">
    <source>
        <dbReference type="PROSITE" id="PS50893"/>
    </source>
</evidence>
<evidence type="ECO:0000313" key="6">
    <source>
        <dbReference type="Proteomes" id="UP000469523"/>
    </source>
</evidence>
<accession>A0A6N7XMC7</accession>
<evidence type="ECO:0000256" key="1">
    <source>
        <dbReference type="ARBA" id="ARBA00022448"/>
    </source>
</evidence>
<dbReference type="SMART" id="SM00382">
    <property type="entry name" value="AAA"/>
    <property type="match status" value="1"/>
</dbReference>
<proteinExistence type="predicted"/>
<keyword evidence="1" id="KW-0813">Transport</keyword>
<dbReference type="Gene3D" id="3.40.50.300">
    <property type="entry name" value="P-loop containing nucleotide triphosphate hydrolases"/>
    <property type="match status" value="1"/>
</dbReference>